<dbReference type="OrthoDB" id="23692at2"/>
<keyword evidence="1" id="KW-1133">Transmembrane helix</keyword>
<dbReference type="InterPro" id="IPR000160">
    <property type="entry name" value="GGDEF_dom"/>
</dbReference>
<evidence type="ECO:0000259" key="2">
    <source>
        <dbReference type="PROSITE" id="PS50883"/>
    </source>
</evidence>
<accession>A0A660L7U5</accession>
<evidence type="ECO:0000313" key="5">
    <source>
        <dbReference type="Proteomes" id="UP000278962"/>
    </source>
</evidence>
<name>A0A660L7U5_9ACTN</name>
<dbReference type="NCBIfam" id="TIGR00254">
    <property type="entry name" value="GGDEF"/>
    <property type="match status" value="1"/>
</dbReference>
<evidence type="ECO:0000256" key="1">
    <source>
        <dbReference type="SAM" id="Phobius"/>
    </source>
</evidence>
<dbReference type="FunFam" id="3.30.70.270:FF:000001">
    <property type="entry name" value="Diguanylate cyclase domain protein"/>
    <property type="match status" value="1"/>
</dbReference>
<comment type="caution">
    <text evidence="4">The sequence shown here is derived from an EMBL/GenBank/DDBJ whole genome shotgun (WGS) entry which is preliminary data.</text>
</comment>
<sequence length="838" mass="91198">MDVGLRVIRKIEPIWGLIFALSVISAVLYFAFVRDFEAMQTPEIAWYVIAVLVLATERFPVELEFRRSSHSFSLTDIPLTVALIFTTGTHAFWAIVGGSLIALLLRRLPLIKFCFNVAQIALVANVMLVLVHLASGIDDDFGPLAWLAVLAATQLGGVLTIAQIIAAIVLTEGSVSREQVRQMFGMDFVVTLTGTAMALVSSILWIERPAATPLLALPILVAFGGYRAYVHERQGHEKVKFLYEANRTLSESPEVAIALEGLLERALGAFRAEQAEVILFAGDGGAPLRTGLGPGNAREAMALMDHDAAVALRTLAEESEDAIALTDPFPASIAAYLAGRGVRHGMLGVLRGEDRVIGTLMLANRYGLSRGFTRGDRALFETLAANASAALQFDRLEQAVTELRDLQDQLTHQAHHDPLTGLANRSLFSQRVREALESGGADKVAVMFIDLDDFKGVNDTLGHAIGDELLRGVASRLVRSVRKEDVVARLGGDEFAVLVQRDEDVEQGAAELAERTLAAFLAPVQAGEKPLNVSLSIGIAACQHNRTATDELLRDADVAMYEAKEGGKRRFAVFTPAMRDSIVRRHGLKEELARALKQRELMVQYQPIVDIGTGETISVEALVRWNHADRGRIPPAEFIPLAEDTGLIVPLGRYVLEEACQSVVARSDTLQVQVNLSAIELEHPDLIPTIQDVLRRTGIPPGRLVLEVTETLLVKDAERGAETLQQLRDLGVQLALDDFGTGYSSLSYLRNLPLDTLKIAREFVEGLAFSDHDAAFVRLIVGLAKTVGLKVVAEGIETREQLDMLREIGCDLGQGYYFAAPMDVDADWHSAPVAAALA</sequence>
<evidence type="ECO:0000313" key="4">
    <source>
        <dbReference type="EMBL" id="RKQ90579.1"/>
    </source>
</evidence>
<feature type="transmembrane region" description="Helical" evidence="1">
    <location>
        <begin position="183"/>
        <end position="206"/>
    </location>
</feature>
<proteinExistence type="predicted"/>
<dbReference type="InterPro" id="IPR052155">
    <property type="entry name" value="Biofilm_reg_signaling"/>
</dbReference>
<dbReference type="InterPro" id="IPR043128">
    <property type="entry name" value="Rev_trsase/Diguanyl_cyclase"/>
</dbReference>
<dbReference type="InterPro" id="IPR029016">
    <property type="entry name" value="GAF-like_dom_sf"/>
</dbReference>
<dbReference type="SUPFAM" id="SSF55781">
    <property type="entry name" value="GAF domain-like"/>
    <property type="match status" value="1"/>
</dbReference>
<dbReference type="Gene3D" id="3.30.70.270">
    <property type="match status" value="1"/>
</dbReference>
<protein>
    <submittedName>
        <fullName evidence="4">Diguanylate cyclase (GGDEF)-like protein</fullName>
    </submittedName>
</protein>
<dbReference type="PANTHER" id="PTHR44757:SF2">
    <property type="entry name" value="BIOFILM ARCHITECTURE MAINTENANCE PROTEIN MBAA"/>
    <property type="match status" value="1"/>
</dbReference>
<feature type="domain" description="GGDEF" evidence="3">
    <location>
        <begin position="442"/>
        <end position="576"/>
    </location>
</feature>
<feature type="transmembrane region" description="Helical" evidence="1">
    <location>
        <begin position="117"/>
        <end position="137"/>
    </location>
</feature>
<feature type="transmembrane region" description="Helical" evidence="1">
    <location>
        <begin position="143"/>
        <end position="171"/>
    </location>
</feature>
<dbReference type="PROSITE" id="PS50883">
    <property type="entry name" value="EAL"/>
    <property type="match status" value="1"/>
</dbReference>
<dbReference type="EMBL" id="RBIL01000001">
    <property type="protein sequence ID" value="RKQ90579.1"/>
    <property type="molecule type" value="Genomic_DNA"/>
</dbReference>
<dbReference type="AlphaFoldDB" id="A0A660L7U5"/>
<feature type="domain" description="EAL" evidence="2">
    <location>
        <begin position="585"/>
        <end position="835"/>
    </location>
</feature>
<dbReference type="Proteomes" id="UP000278962">
    <property type="component" value="Unassembled WGS sequence"/>
</dbReference>
<dbReference type="SUPFAM" id="SSF55073">
    <property type="entry name" value="Nucleotide cyclase"/>
    <property type="match status" value="1"/>
</dbReference>
<evidence type="ECO:0000259" key="3">
    <source>
        <dbReference type="PROSITE" id="PS50887"/>
    </source>
</evidence>
<dbReference type="InterPro" id="IPR029787">
    <property type="entry name" value="Nucleotide_cyclase"/>
</dbReference>
<dbReference type="CDD" id="cd01949">
    <property type="entry name" value="GGDEF"/>
    <property type="match status" value="1"/>
</dbReference>
<keyword evidence="1" id="KW-0812">Transmembrane</keyword>
<feature type="transmembrane region" description="Helical" evidence="1">
    <location>
        <begin position="81"/>
        <end position="105"/>
    </location>
</feature>
<keyword evidence="1" id="KW-0472">Membrane</keyword>
<reference evidence="4 5" key="1">
    <citation type="submission" date="2018-10" db="EMBL/GenBank/DDBJ databases">
        <title>Genomic Encyclopedia of Archaeal and Bacterial Type Strains, Phase II (KMG-II): from individual species to whole genera.</title>
        <authorList>
            <person name="Goeker M."/>
        </authorList>
    </citation>
    <scope>NUCLEOTIDE SEQUENCE [LARGE SCALE GENOMIC DNA]</scope>
    <source>
        <strain evidence="4 5">DSM 14954</strain>
    </source>
</reference>
<dbReference type="Gene3D" id="3.30.450.40">
    <property type="match status" value="1"/>
</dbReference>
<dbReference type="Pfam" id="PF00990">
    <property type="entry name" value="GGDEF"/>
    <property type="match status" value="1"/>
</dbReference>
<dbReference type="Pfam" id="PF00563">
    <property type="entry name" value="EAL"/>
    <property type="match status" value="1"/>
</dbReference>
<organism evidence="4 5">
    <name type="scientific">Solirubrobacter pauli</name>
    <dbReference type="NCBI Taxonomy" id="166793"/>
    <lineage>
        <taxon>Bacteria</taxon>
        <taxon>Bacillati</taxon>
        <taxon>Actinomycetota</taxon>
        <taxon>Thermoleophilia</taxon>
        <taxon>Solirubrobacterales</taxon>
        <taxon>Solirubrobacteraceae</taxon>
        <taxon>Solirubrobacter</taxon>
    </lineage>
</organism>
<dbReference type="InterPro" id="IPR035919">
    <property type="entry name" value="EAL_sf"/>
</dbReference>
<feature type="transmembrane region" description="Helical" evidence="1">
    <location>
        <begin position="14"/>
        <end position="32"/>
    </location>
</feature>
<dbReference type="InterPro" id="IPR001633">
    <property type="entry name" value="EAL_dom"/>
</dbReference>
<gene>
    <name evidence="4" type="ORF">C8N24_0391</name>
</gene>
<dbReference type="SMART" id="SM00052">
    <property type="entry name" value="EAL"/>
    <property type="match status" value="1"/>
</dbReference>
<dbReference type="SMART" id="SM00267">
    <property type="entry name" value="GGDEF"/>
    <property type="match status" value="1"/>
</dbReference>
<dbReference type="Gene3D" id="3.20.20.450">
    <property type="entry name" value="EAL domain"/>
    <property type="match status" value="1"/>
</dbReference>
<dbReference type="PROSITE" id="PS50887">
    <property type="entry name" value="GGDEF"/>
    <property type="match status" value="1"/>
</dbReference>
<dbReference type="SUPFAM" id="SSF141868">
    <property type="entry name" value="EAL domain-like"/>
    <property type="match status" value="1"/>
</dbReference>
<dbReference type="CDD" id="cd01948">
    <property type="entry name" value="EAL"/>
    <property type="match status" value="1"/>
</dbReference>
<dbReference type="PANTHER" id="PTHR44757">
    <property type="entry name" value="DIGUANYLATE CYCLASE DGCP"/>
    <property type="match status" value="1"/>
</dbReference>
<keyword evidence="5" id="KW-1185">Reference proteome</keyword>